<evidence type="ECO:0000256" key="1">
    <source>
        <dbReference type="ARBA" id="ARBA00005445"/>
    </source>
</evidence>
<sequence>MNKLLVLTLFYAALFIFPSTSFGQAPSLGTASSFALFTANGAFFNAGASMIIGDIGTNEGAFNGFPIPGTVVGNIRLPNTAEAAQAALDVVAAYNSLTPVACGPSIIADLASQTLTPGVSCQTLTTATSLNGTLTLSGAGIYIIKLNSALTTATNSSILLTNGATAANVYFQVNGAVTLGTNSSLKGTIIATGAIDFGTQASLEGRALSTAGAITLSNNSVYPPALSPDLTPVIELPQANFATAPNNERDFVVNVFELGGSPTSSGNVAMTLSAPIGYTISFTNTISSITVSGGSTVSVDNTKWTATSSDGDRFH</sequence>
<comment type="similarity">
    <text evidence="1">Belongs to the ice-binding protein family.</text>
</comment>
<evidence type="ECO:0000313" key="4">
    <source>
        <dbReference type="EMBL" id="RAI74355.1"/>
    </source>
</evidence>
<dbReference type="RefSeq" id="WP_111341491.1">
    <property type="nucleotide sequence ID" value="NZ_QLII01000001.1"/>
</dbReference>
<dbReference type="InterPro" id="IPR021884">
    <property type="entry name" value="Ice-bd_prot"/>
</dbReference>
<keyword evidence="2 3" id="KW-0732">Signal</keyword>
<dbReference type="AlphaFoldDB" id="A0A327NHR1"/>
<feature type="signal peptide" evidence="3">
    <location>
        <begin position="1"/>
        <end position="23"/>
    </location>
</feature>
<evidence type="ECO:0000256" key="3">
    <source>
        <dbReference type="SAM" id="SignalP"/>
    </source>
</evidence>
<evidence type="ECO:0000256" key="2">
    <source>
        <dbReference type="ARBA" id="ARBA00022729"/>
    </source>
</evidence>
<feature type="chain" id="PRO_5016433536" description="DUF3494 domain-containing protein" evidence="3">
    <location>
        <begin position="24"/>
        <end position="315"/>
    </location>
</feature>
<proteinExistence type="inferred from homology"/>
<dbReference type="EMBL" id="QLII01000001">
    <property type="protein sequence ID" value="RAI74355.1"/>
    <property type="molecule type" value="Genomic_DNA"/>
</dbReference>
<evidence type="ECO:0008006" key="6">
    <source>
        <dbReference type="Google" id="ProtNLM"/>
    </source>
</evidence>
<name>A0A327NHR1_9BACT</name>
<dbReference type="Pfam" id="PF11999">
    <property type="entry name" value="Ice_binding"/>
    <property type="match status" value="1"/>
</dbReference>
<accession>A0A327NHR1</accession>
<comment type="caution">
    <text evidence="4">The sequence shown here is derived from an EMBL/GenBank/DDBJ whole genome shotgun (WGS) entry which is preliminary data.</text>
</comment>
<dbReference type="OrthoDB" id="921681at2"/>
<evidence type="ECO:0000313" key="5">
    <source>
        <dbReference type="Proteomes" id="UP000249016"/>
    </source>
</evidence>
<reference evidence="4 5" key="1">
    <citation type="submission" date="2018-06" db="EMBL/GenBank/DDBJ databases">
        <title>Spirosoma sp. HMF3257 Genome sequencing and assembly.</title>
        <authorList>
            <person name="Kang H."/>
            <person name="Cha I."/>
            <person name="Kim H."/>
            <person name="Kang J."/>
            <person name="Joh K."/>
        </authorList>
    </citation>
    <scope>NUCLEOTIDE SEQUENCE [LARGE SCALE GENOMIC DNA]</scope>
    <source>
        <strain evidence="4 5">HMF3257</strain>
    </source>
</reference>
<protein>
    <recommendedName>
        <fullName evidence="6">DUF3494 domain-containing protein</fullName>
    </recommendedName>
</protein>
<gene>
    <name evidence="4" type="ORF">HMF3257_08690</name>
</gene>
<organism evidence="4 5">
    <name type="scientific">Spirosoma telluris</name>
    <dbReference type="NCBI Taxonomy" id="2183553"/>
    <lineage>
        <taxon>Bacteria</taxon>
        <taxon>Pseudomonadati</taxon>
        <taxon>Bacteroidota</taxon>
        <taxon>Cytophagia</taxon>
        <taxon>Cytophagales</taxon>
        <taxon>Cytophagaceae</taxon>
        <taxon>Spirosoma</taxon>
    </lineage>
</organism>
<dbReference type="Proteomes" id="UP000249016">
    <property type="component" value="Unassembled WGS sequence"/>
</dbReference>
<keyword evidence="5" id="KW-1185">Reference proteome</keyword>